<feature type="transmembrane region" description="Helical" evidence="7">
    <location>
        <begin position="349"/>
        <end position="369"/>
    </location>
</feature>
<feature type="transmembrane region" description="Helical" evidence="7">
    <location>
        <begin position="244"/>
        <end position="265"/>
    </location>
</feature>
<dbReference type="InterPro" id="IPR050171">
    <property type="entry name" value="MFS_Transporters"/>
</dbReference>
<dbReference type="InterPro" id="IPR011701">
    <property type="entry name" value="MFS"/>
</dbReference>
<dbReference type="InterPro" id="IPR020846">
    <property type="entry name" value="MFS_dom"/>
</dbReference>
<keyword evidence="2" id="KW-0813">Transport</keyword>
<feature type="transmembrane region" description="Helical" evidence="7">
    <location>
        <begin position="168"/>
        <end position="186"/>
    </location>
</feature>
<evidence type="ECO:0000256" key="2">
    <source>
        <dbReference type="ARBA" id="ARBA00022448"/>
    </source>
</evidence>
<dbReference type="EMBL" id="WMBF01000128">
    <property type="protein sequence ID" value="MBW5422722.1"/>
    <property type="molecule type" value="Genomic_DNA"/>
</dbReference>
<feature type="transmembrane region" description="Helical" evidence="7">
    <location>
        <begin position="12"/>
        <end position="36"/>
    </location>
</feature>
<keyword evidence="4 7" id="KW-0812">Transmembrane</keyword>
<feature type="transmembrane region" description="Helical" evidence="7">
    <location>
        <begin position="307"/>
        <end position="328"/>
    </location>
</feature>
<evidence type="ECO:0000256" key="6">
    <source>
        <dbReference type="ARBA" id="ARBA00023136"/>
    </source>
</evidence>
<organism evidence="9 10">
    <name type="scientific">Streptomyces anatolicus</name>
    <dbReference type="NCBI Taxonomy" id="2675858"/>
    <lineage>
        <taxon>Bacteria</taxon>
        <taxon>Bacillati</taxon>
        <taxon>Actinomycetota</taxon>
        <taxon>Actinomycetes</taxon>
        <taxon>Kitasatosporales</taxon>
        <taxon>Streptomycetaceae</taxon>
        <taxon>Streptomyces</taxon>
    </lineage>
</organism>
<evidence type="ECO:0000256" key="7">
    <source>
        <dbReference type="SAM" id="Phobius"/>
    </source>
</evidence>
<keyword evidence="10" id="KW-1185">Reference proteome</keyword>
<evidence type="ECO:0000259" key="8">
    <source>
        <dbReference type="PROSITE" id="PS50850"/>
    </source>
</evidence>
<feature type="transmembrane region" description="Helical" evidence="7">
    <location>
        <begin position="138"/>
        <end position="162"/>
    </location>
</feature>
<reference evidence="9 10" key="1">
    <citation type="submission" date="2019-11" db="EMBL/GenBank/DDBJ databases">
        <authorList>
            <person name="Ay H."/>
        </authorList>
    </citation>
    <scope>NUCLEOTIDE SEQUENCE [LARGE SCALE GENOMIC DNA]</scope>
    <source>
        <strain evidence="9 10">BG9H</strain>
    </source>
</reference>
<evidence type="ECO:0000256" key="1">
    <source>
        <dbReference type="ARBA" id="ARBA00004651"/>
    </source>
</evidence>
<feature type="transmembrane region" description="Helical" evidence="7">
    <location>
        <begin position="42"/>
        <end position="59"/>
    </location>
</feature>
<feature type="transmembrane region" description="Helical" evidence="7">
    <location>
        <begin position="277"/>
        <end position="295"/>
    </location>
</feature>
<proteinExistence type="predicted"/>
<comment type="subcellular location">
    <subcellularLocation>
        <location evidence="1">Cell membrane</location>
        <topology evidence="1">Multi-pass membrane protein</topology>
    </subcellularLocation>
</comment>
<feature type="transmembrane region" description="Helical" evidence="7">
    <location>
        <begin position="381"/>
        <end position="401"/>
    </location>
</feature>
<accession>A0ABS6YMY5</accession>
<feature type="transmembrane region" description="Helical" evidence="7">
    <location>
        <begin position="206"/>
        <end position="224"/>
    </location>
</feature>
<keyword evidence="3" id="KW-1003">Cell membrane</keyword>
<dbReference type="Gene3D" id="1.20.1250.20">
    <property type="entry name" value="MFS general substrate transporter like domains"/>
    <property type="match status" value="1"/>
</dbReference>
<feature type="transmembrane region" description="Helical" evidence="7">
    <location>
        <begin position="80"/>
        <end position="98"/>
    </location>
</feature>
<evidence type="ECO:0000256" key="5">
    <source>
        <dbReference type="ARBA" id="ARBA00022989"/>
    </source>
</evidence>
<evidence type="ECO:0000256" key="4">
    <source>
        <dbReference type="ARBA" id="ARBA00022692"/>
    </source>
</evidence>
<keyword evidence="5 7" id="KW-1133">Transmembrane helix</keyword>
<evidence type="ECO:0000256" key="3">
    <source>
        <dbReference type="ARBA" id="ARBA00022475"/>
    </source>
</evidence>
<evidence type="ECO:0000313" key="9">
    <source>
        <dbReference type="EMBL" id="MBW5422722.1"/>
    </source>
</evidence>
<feature type="domain" description="Major facilitator superfamily (MFS) profile" evidence="8">
    <location>
        <begin position="13"/>
        <end position="418"/>
    </location>
</feature>
<dbReference type="PANTHER" id="PTHR23517">
    <property type="entry name" value="RESISTANCE PROTEIN MDTM, PUTATIVE-RELATED-RELATED"/>
    <property type="match status" value="1"/>
</dbReference>
<gene>
    <name evidence="9" type="ORF">GKQ77_14310</name>
</gene>
<protein>
    <submittedName>
        <fullName evidence="9">MFS transporter</fullName>
    </submittedName>
</protein>
<sequence>MGTLQSFRSFPVSVRLLLINQFGIDFGFFLVIPYLASHLGQGLGLSAGVVGVVLGVRNVSSQCMFVLGGSATDRVGAHRVIPAGCLLGALGYALFSTIGGVPTALAASMLSGLAAALMYPAVRAYVAVAAPDRRAEAFALHNMASTTGSLGGMLLGGLLFVVDFRLCALAASGISLLLAIAQLRTLPPHRIRPARGKVLRDWSEVLGNRGFLTFAIAMVGMSAMENQVFLLLPQAAREASGWSRAAGVLPVLGTAVNVIFQMRVARYVCAHGRDTRWVSRGLALMGLSFLPPVLVAGIPEPVGARDAVLHMLPLAMGTLLLYTGVMVAQPTVMELIPLFGRETLTGTYFGLYYVFSGLAAAAGNALVGWAMDTGQQTGRPWLPWMCCTGFGLASAVATAWLHRMRALPTERATAVPAV</sequence>
<dbReference type="Pfam" id="PF07690">
    <property type="entry name" value="MFS_1"/>
    <property type="match status" value="1"/>
</dbReference>
<dbReference type="PROSITE" id="PS50850">
    <property type="entry name" value="MFS"/>
    <property type="match status" value="1"/>
</dbReference>
<keyword evidence="6 7" id="KW-0472">Membrane</keyword>
<dbReference type="PANTHER" id="PTHR23517:SF2">
    <property type="entry name" value="MULTIDRUG RESISTANCE PROTEIN MDTH"/>
    <property type="match status" value="1"/>
</dbReference>
<feature type="transmembrane region" description="Helical" evidence="7">
    <location>
        <begin position="104"/>
        <end position="126"/>
    </location>
</feature>
<dbReference type="Proteomes" id="UP001197114">
    <property type="component" value="Unassembled WGS sequence"/>
</dbReference>
<evidence type="ECO:0000313" key="10">
    <source>
        <dbReference type="Proteomes" id="UP001197114"/>
    </source>
</evidence>
<dbReference type="SUPFAM" id="SSF103473">
    <property type="entry name" value="MFS general substrate transporter"/>
    <property type="match status" value="1"/>
</dbReference>
<comment type="caution">
    <text evidence="9">The sequence shown here is derived from an EMBL/GenBank/DDBJ whole genome shotgun (WGS) entry which is preliminary data.</text>
</comment>
<dbReference type="InterPro" id="IPR036259">
    <property type="entry name" value="MFS_trans_sf"/>
</dbReference>
<name>A0ABS6YMY5_9ACTN</name>